<dbReference type="Pfam" id="PF07992">
    <property type="entry name" value="Pyr_redox_2"/>
    <property type="match status" value="1"/>
</dbReference>
<dbReference type="InterPro" id="IPR036188">
    <property type="entry name" value="FAD/NAD-bd_sf"/>
</dbReference>
<gene>
    <name evidence="2" type="ORF">CLV93_101434</name>
</gene>
<evidence type="ECO:0000313" key="3">
    <source>
        <dbReference type="Proteomes" id="UP000240621"/>
    </source>
</evidence>
<name>A0A2P8CKH7_9BACT</name>
<dbReference type="PANTHER" id="PTHR43755:SF1">
    <property type="entry name" value="FAD-DEPENDENT PYRIDINE NUCLEOTIDE-DISULPHIDE OXIDOREDUCTASE"/>
    <property type="match status" value="1"/>
</dbReference>
<sequence>MRRVGIFASEIFNDVLNPVTMKRILILGAGTAGTMMANKLRKVLDRDEWEITIVDKHRTHYYQPGFLFIPFGIYNKQDVVKPKADFIPPGVKMVFSEVDKVEAEESKVRLADGSVLLYDYLIIATGTETRPDQTPGLVDKLWRKEIFDFYTVDGAVELQKFFKQWEGGKLVLAITELPYKCPVAPIEFVCLADAYFTEKGIRDKVDITFVTPLAGAFTKPIATKMLSELLAEKNIKVVPDFYLEKVDNEKKAIVSYDEQEIPFDVLTIVPMNMGNSVIERSGLGDDMNYVPTDKHTLRSEKYENIFVLGDAANLPTSKAGSVAHFAAEILFENLMSAIEGRPLMAKFDGHANCYIETGFGKGALIDFNYDTEPLPGTFPLPGIGPFGLLKNTKINHYGKVMFRWMYWHILLRGKELPIDPLMTMAGKKMIK</sequence>
<dbReference type="InterPro" id="IPR052541">
    <property type="entry name" value="SQRD"/>
</dbReference>
<feature type="domain" description="FAD/NAD(P)-binding" evidence="1">
    <location>
        <begin position="23"/>
        <end position="142"/>
    </location>
</feature>
<dbReference type="AlphaFoldDB" id="A0A2P8CKH7"/>
<dbReference type="Gene3D" id="3.50.50.60">
    <property type="entry name" value="FAD/NAD(P)-binding domain"/>
    <property type="match status" value="2"/>
</dbReference>
<evidence type="ECO:0000259" key="1">
    <source>
        <dbReference type="Pfam" id="PF07992"/>
    </source>
</evidence>
<comment type="caution">
    <text evidence="2">The sequence shown here is derived from an EMBL/GenBank/DDBJ whole genome shotgun (WGS) entry which is preliminary data.</text>
</comment>
<dbReference type="SUPFAM" id="SSF51905">
    <property type="entry name" value="FAD/NAD(P)-binding domain"/>
    <property type="match status" value="2"/>
</dbReference>
<reference evidence="2 3" key="1">
    <citation type="submission" date="2018-03" db="EMBL/GenBank/DDBJ databases">
        <title>Genomic Encyclopedia of Archaeal and Bacterial Type Strains, Phase II (KMG-II): from individual species to whole genera.</title>
        <authorList>
            <person name="Goeker M."/>
        </authorList>
    </citation>
    <scope>NUCLEOTIDE SEQUENCE [LARGE SCALE GENOMIC DNA]</scope>
    <source>
        <strain evidence="2 3">DSM 27267</strain>
    </source>
</reference>
<dbReference type="PANTHER" id="PTHR43755">
    <property type="match status" value="1"/>
</dbReference>
<proteinExistence type="predicted"/>
<organism evidence="2 3">
    <name type="scientific">Prolixibacter denitrificans</name>
    <dbReference type="NCBI Taxonomy" id="1541063"/>
    <lineage>
        <taxon>Bacteria</taxon>
        <taxon>Pseudomonadati</taxon>
        <taxon>Bacteroidota</taxon>
        <taxon>Bacteroidia</taxon>
        <taxon>Marinilabiliales</taxon>
        <taxon>Prolixibacteraceae</taxon>
        <taxon>Prolixibacter</taxon>
    </lineage>
</organism>
<dbReference type="EMBL" id="PYGC01000001">
    <property type="protein sequence ID" value="PSK85478.1"/>
    <property type="molecule type" value="Genomic_DNA"/>
</dbReference>
<dbReference type="GO" id="GO:0016491">
    <property type="term" value="F:oxidoreductase activity"/>
    <property type="evidence" value="ECO:0007669"/>
    <property type="project" value="InterPro"/>
</dbReference>
<evidence type="ECO:0000313" key="2">
    <source>
        <dbReference type="EMBL" id="PSK85478.1"/>
    </source>
</evidence>
<dbReference type="InterPro" id="IPR023753">
    <property type="entry name" value="FAD/NAD-binding_dom"/>
</dbReference>
<accession>A0A2P8CKH7</accession>
<dbReference type="Proteomes" id="UP000240621">
    <property type="component" value="Unassembled WGS sequence"/>
</dbReference>
<protein>
    <submittedName>
        <fullName evidence="2">Sulfide:quinone oxidoreductase</fullName>
    </submittedName>
</protein>